<accession>A0A0A9B320</accession>
<dbReference type="AlphaFoldDB" id="A0A0A9B320"/>
<evidence type="ECO:0000313" key="1">
    <source>
        <dbReference type="EMBL" id="JAD53707.1"/>
    </source>
</evidence>
<organism evidence="1">
    <name type="scientific">Arundo donax</name>
    <name type="common">Giant reed</name>
    <name type="synonym">Donax arundinaceus</name>
    <dbReference type="NCBI Taxonomy" id="35708"/>
    <lineage>
        <taxon>Eukaryota</taxon>
        <taxon>Viridiplantae</taxon>
        <taxon>Streptophyta</taxon>
        <taxon>Embryophyta</taxon>
        <taxon>Tracheophyta</taxon>
        <taxon>Spermatophyta</taxon>
        <taxon>Magnoliopsida</taxon>
        <taxon>Liliopsida</taxon>
        <taxon>Poales</taxon>
        <taxon>Poaceae</taxon>
        <taxon>PACMAD clade</taxon>
        <taxon>Arundinoideae</taxon>
        <taxon>Arundineae</taxon>
        <taxon>Arundo</taxon>
    </lineage>
</organism>
<dbReference type="EMBL" id="GBRH01244188">
    <property type="protein sequence ID" value="JAD53707.1"/>
    <property type="molecule type" value="Transcribed_RNA"/>
</dbReference>
<sequence length="36" mass="4036">MCCEVFNSTCRQFSSKSKGSATPLLLLCRSHQGRRC</sequence>
<reference evidence="1" key="1">
    <citation type="submission" date="2014-09" db="EMBL/GenBank/DDBJ databases">
        <authorList>
            <person name="Magalhaes I.L.F."/>
            <person name="Oliveira U."/>
            <person name="Santos F.R."/>
            <person name="Vidigal T.H.D.A."/>
            <person name="Brescovit A.D."/>
            <person name="Santos A.J."/>
        </authorList>
    </citation>
    <scope>NUCLEOTIDE SEQUENCE</scope>
    <source>
        <tissue evidence="1">Shoot tissue taken approximately 20 cm above the soil surface</tissue>
    </source>
</reference>
<protein>
    <submittedName>
        <fullName evidence="1">Atg4a</fullName>
    </submittedName>
</protein>
<reference evidence="1" key="2">
    <citation type="journal article" date="2015" name="Data Brief">
        <title>Shoot transcriptome of the giant reed, Arundo donax.</title>
        <authorList>
            <person name="Barrero R.A."/>
            <person name="Guerrero F.D."/>
            <person name="Moolhuijzen P."/>
            <person name="Goolsby J.A."/>
            <person name="Tidwell J."/>
            <person name="Bellgard S.E."/>
            <person name="Bellgard M.I."/>
        </authorList>
    </citation>
    <scope>NUCLEOTIDE SEQUENCE</scope>
    <source>
        <tissue evidence="1">Shoot tissue taken approximately 20 cm above the soil surface</tissue>
    </source>
</reference>
<proteinExistence type="predicted"/>
<name>A0A0A9B320_ARUDO</name>